<reference evidence="1" key="1">
    <citation type="submission" date="2022-11" db="EMBL/GenBank/DDBJ databases">
        <title>Genome Sequence of Nemania bipapillata.</title>
        <authorList>
            <person name="Buettner E."/>
        </authorList>
    </citation>
    <scope>NUCLEOTIDE SEQUENCE</scope>
    <source>
        <strain evidence="1">CP14</strain>
    </source>
</reference>
<organism evidence="1 2">
    <name type="scientific">Nemania bipapillata</name>
    <dbReference type="NCBI Taxonomy" id="110536"/>
    <lineage>
        <taxon>Eukaryota</taxon>
        <taxon>Fungi</taxon>
        <taxon>Dikarya</taxon>
        <taxon>Ascomycota</taxon>
        <taxon>Pezizomycotina</taxon>
        <taxon>Sordariomycetes</taxon>
        <taxon>Xylariomycetidae</taxon>
        <taxon>Xylariales</taxon>
        <taxon>Xylariaceae</taxon>
        <taxon>Nemania</taxon>
    </lineage>
</organism>
<evidence type="ECO:0000313" key="2">
    <source>
        <dbReference type="Proteomes" id="UP001153334"/>
    </source>
</evidence>
<sequence length="107" mass="12389">MVTMLLASWIRRRVFRSWKKLFQSSFGREGDGELAAEPDVEAVVAFRRPANWHWRGVGCFRGAIWKVILVEIWRDGTRVVVQGFRTRDMSGEDDDEYGQFAPRAKAV</sequence>
<evidence type="ECO:0000313" key="1">
    <source>
        <dbReference type="EMBL" id="KAJ8122225.1"/>
    </source>
</evidence>
<dbReference type="Proteomes" id="UP001153334">
    <property type="component" value="Unassembled WGS sequence"/>
</dbReference>
<keyword evidence="2" id="KW-1185">Reference proteome</keyword>
<protein>
    <submittedName>
        <fullName evidence="1">Uncharacterized protein</fullName>
    </submittedName>
</protein>
<comment type="caution">
    <text evidence="1">The sequence shown here is derived from an EMBL/GenBank/DDBJ whole genome shotgun (WGS) entry which is preliminary data.</text>
</comment>
<gene>
    <name evidence="1" type="ORF">ONZ43_g1524</name>
</gene>
<accession>A0ACC2J442</accession>
<dbReference type="EMBL" id="JAPESX010000268">
    <property type="protein sequence ID" value="KAJ8122225.1"/>
    <property type="molecule type" value="Genomic_DNA"/>
</dbReference>
<name>A0ACC2J442_9PEZI</name>
<proteinExistence type="predicted"/>